<accession>A0AB34FFE8</accession>
<organism evidence="1 2">
    <name type="scientific">Purpureocillium lavendulum</name>
    <dbReference type="NCBI Taxonomy" id="1247861"/>
    <lineage>
        <taxon>Eukaryota</taxon>
        <taxon>Fungi</taxon>
        <taxon>Dikarya</taxon>
        <taxon>Ascomycota</taxon>
        <taxon>Pezizomycotina</taxon>
        <taxon>Sordariomycetes</taxon>
        <taxon>Hypocreomycetidae</taxon>
        <taxon>Hypocreales</taxon>
        <taxon>Ophiocordycipitaceae</taxon>
        <taxon>Purpureocillium</taxon>
    </lineage>
</organism>
<dbReference type="Proteomes" id="UP001163105">
    <property type="component" value="Unassembled WGS sequence"/>
</dbReference>
<evidence type="ECO:0000313" key="1">
    <source>
        <dbReference type="EMBL" id="KAJ6437536.1"/>
    </source>
</evidence>
<dbReference type="AlphaFoldDB" id="A0AB34FFE8"/>
<gene>
    <name evidence="1" type="ORF">O9K51_09742</name>
</gene>
<proteinExistence type="predicted"/>
<comment type="caution">
    <text evidence="1">The sequence shown here is derived from an EMBL/GenBank/DDBJ whole genome shotgun (WGS) entry which is preliminary data.</text>
</comment>
<reference evidence="1" key="1">
    <citation type="submission" date="2023-01" db="EMBL/GenBank/DDBJ databases">
        <title>The growth and conidiation of Purpureocillium lavendulum are regulated by nitrogen source and histone H3K14 acetylation.</title>
        <authorList>
            <person name="Tang P."/>
            <person name="Han J."/>
            <person name="Zhang C."/>
            <person name="Tang P."/>
            <person name="Qi F."/>
            <person name="Zhang K."/>
            <person name="Liang L."/>
        </authorList>
    </citation>
    <scope>NUCLEOTIDE SEQUENCE</scope>
    <source>
        <strain evidence="1">YMF1.00683</strain>
    </source>
</reference>
<name>A0AB34FFE8_9HYPO</name>
<dbReference type="EMBL" id="JAQHRD010000011">
    <property type="protein sequence ID" value="KAJ6437536.1"/>
    <property type="molecule type" value="Genomic_DNA"/>
</dbReference>
<protein>
    <submittedName>
        <fullName evidence="1">Protein GCN20</fullName>
    </submittedName>
</protein>
<sequence>MAQMINFGSLAKLTLRRCPGWETFLDRIVAVESPIKITSLEIQETDETSCLASLILLDFLGAFHGLEELYISRPESDQQNADTEKTPPYFEWVYPMWDFVMFGRDLRCIRDDPSLSPLAGFDLEFLGIAYAPERLTCVAPLRIQGNTEGAAYPPVGSGSCAIPVMGLNSLIGGV</sequence>
<evidence type="ECO:0000313" key="2">
    <source>
        <dbReference type="Proteomes" id="UP001163105"/>
    </source>
</evidence>
<keyword evidence="2" id="KW-1185">Reference proteome</keyword>